<comment type="caution">
    <text evidence="2">The sequence shown here is derived from an EMBL/GenBank/DDBJ whole genome shotgun (WGS) entry which is preliminary data.</text>
</comment>
<dbReference type="AlphaFoldDB" id="A0A0G0Y1C7"/>
<keyword evidence="1" id="KW-1133">Transmembrane helix</keyword>
<feature type="transmembrane region" description="Helical" evidence="1">
    <location>
        <begin position="6"/>
        <end position="24"/>
    </location>
</feature>
<accession>A0A0G0Y1C7</accession>
<name>A0A0G0Y1C7_UNCKA</name>
<keyword evidence="1" id="KW-0472">Membrane</keyword>
<keyword evidence="1" id="KW-0812">Transmembrane</keyword>
<sequence length="293" mass="34057">MFQDKQLFIYIVIALTSYLFGLGLKNKYFIKLQHSFVRHSLPLTAILFIMGFFTKYNNLQQAIFTFASVYFGLWLQSQSQKMQQKRVEKYYSGLLWHELRFIIFRLENVQKNFTFYLENPDFLTPAYGRYSSIVDMIVTVKYSTHMAFLNSNAVSTLTEDAVYNAIEIAYDNLEHLKAHVRIIDSDFKNKTQLYNEILKGNPNKHLIEVLLNDIKMKLRSVAEEVAITKRSAVMANAVLNEHLNSMGVVSDTSELRTSILLPEDITFIEQSIRAVPISIEDVENRLKQEPEQQ</sequence>
<gene>
    <name evidence="2" type="ORF">UU55_C0004G0010</name>
</gene>
<evidence type="ECO:0000313" key="2">
    <source>
        <dbReference type="EMBL" id="KKS03221.1"/>
    </source>
</evidence>
<dbReference type="EMBL" id="LCBB01000004">
    <property type="protein sequence ID" value="KKS03221.1"/>
    <property type="molecule type" value="Genomic_DNA"/>
</dbReference>
<evidence type="ECO:0000256" key="1">
    <source>
        <dbReference type="SAM" id="Phobius"/>
    </source>
</evidence>
<proteinExistence type="predicted"/>
<organism evidence="2 3">
    <name type="scientific">candidate division WWE3 bacterium GW2011_GWC2_41_23</name>
    <dbReference type="NCBI Taxonomy" id="1619123"/>
    <lineage>
        <taxon>Bacteria</taxon>
        <taxon>Katanobacteria</taxon>
    </lineage>
</organism>
<evidence type="ECO:0000313" key="3">
    <source>
        <dbReference type="Proteomes" id="UP000033947"/>
    </source>
</evidence>
<feature type="transmembrane region" description="Helical" evidence="1">
    <location>
        <begin position="59"/>
        <end position="76"/>
    </location>
</feature>
<protein>
    <submittedName>
        <fullName evidence="2">Uncharacterized protein</fullName>
    </submittedName>
</protein>
<dbReference type="Proteomes" id="UP000033947">
    <property type="component" value="Unassembled WGS sequence"/>
</dbReference>
<reference evidence="2 3" key="1">
    <citation type="journal article" date="2015" name="Nature">
        <title>rRNA introns, odd ribosomes, and small enigmatic genomes across a large radiation of phyla.</title>
        <authorList>
            <person name="Brown C.T."/>
            <person name="Hug L.A."/>
            <person name="Thomas B.C."/>
            <person name="Sharon I."/>
            <person name="Castelle C.J."/>
            <person name="Singh A."/>
            <person name="Wilkins M.J."/>
            <person name="Williams K.H."/>
            <person name="Banfield J.F."/>
        </authorList>
    </citation>
    <scope>NUCLEOTIDE SEQUENCE [LARGE SCALE GENOMIC DNA]</scope>
</reference>